<dbReference type="GO" id="GO:0005737">
    <property type="term" value="C:cytoplasm"/>
    <property type="evidence" value="ECO:0007669"/>
    <property type="project" value="UniProtKB-SubCell"/>
</dbReference>
<dbReference type="PANTHER" id="PTHR43033">
    <property type="entry name" value="TRNA(ILE)-LYSIDINE SYNTHASE-RELATED"/>
    <property type="match status" value="1"/>
</dbReference>
<feature type="domain" description="Lysidine-tRNA(Ile) synthetase C-terminal" evidence="9">
    <location>
        <begin position="398"/>
        <end position="473"/>
    </location>
</feature>
<keyword evidence="6 8" id="KW-0067">ATP-binding</keyword>
<dbReference type="InterPro" id="IPR012795">
    <property type="entry name" value="tRNA_Ile_lys_synt_N"/>
</dbReference>
<comment type="catalytic activity">
    <reaction evidence="7 8">
        <text>cytidine(34) in tRNA(Ile2) + L-lysine + ATP = lysidine(34) in tRNA(Ile2) + AMP + diphosphate + H(+)</text>
        <dbReference type="Rhea" id="RHEA:43744"/>
        <dbReference type="Rhea" id="RHEA-COMP:10625"/>
        <dbReference type="Rhea" id="RHEA-COMP:10670"/>
        <dbReference type="ChEBI" id="CHEBI:15378"/>
        <dbReference type="ChEBI" id="CHEBI:30616"/>
        <dbReference type="ChEBI" id="CHEBI:32551"/>
        <dbReference type="ChEBI" id="CHEBI:33019"/>
        <dbReference type="ChEBI" id="CHEBI:82748"/>
        <dbReference type="ChEBI" id="CHEBI:83665"/>
        <dbReference type="ChEBI" id="CHEBI:456215"/>
        <dbReference type="EC" id="6.3.4.19"/>
    </reaction>
</comment>
<keyword evidence="11" id="KW-1185">Reference proteome</keyword>
<evidence type="ECO:0000256" key="5">
    <source>
        <dbReference type="ARBA" id="ARBA00022741"/>
    </source>
</evidence>
<dbReference type="RefSeq" id="WP_044646045.1">
    <property type="nucleotide sequence ID" value="NZ_JTHP01000016.1"/>
</dbReference>
<dbReference type="InterPro" id="IPR014729">
    <property type="entry name" value="Rossmann-like_a/b/a_fold"/>
</dbReference>
<keyword evidence="2 8" id="KW-0963">Cytoplasm</keyword>
<dbReference type="EC" id="6.3.4.19" evidence="8"/>
<dbReference type="InterPro" id="IPR012094">
    <property type="entry name" value="tRNA_Ile_lys_synt"/>
</dbReference>
<dbReference type="GO" id="GO:0005524">
    <property type="term" value="F:ATP binding"/>
    <property type="evidence" value="ECO:0007669"/>
    <property type="project" value="UniProtKB-UniRule"/>
</dbReference>
<keyword evidence="5 8" id="KW-0547">Nucleotide-binding</keyword>
<accession>A0A0D7X6T9</accession>
<proteinExistence type="inferred from homology"/>
<evidence type="ECO:0000256" key="2">
    <source>
        <dbReference type="ARBA" id="ARBA00022490"/>
    </source>
</evidence>
<dbReference type="PATRIC" id="fig|159743.3.peg.2293"/>
<dbReference type="Pfam" id="PF11734">
    <property type="entry name" value="TilS_C"/>
    <property type="match status" value="1"/>
</dbReference>
<keyword evidence="3 8" id="KW-0436">Ligase</keyword>
<dbReference type="PANTHER" id="PTHR43033:SF1">
    <property type="entry name" value="TRNA(ILE)-LYSIDINE SYNTHASE-RELATED"/>
    <property type="match status" value="1"/>
</dbReference>
<dbReference type="NCBIfam" id="TIGR02432">
    <property type="entry name" value="lysidine_TilS_N"/>
    <property type="match status" value="1"/>
</dbReference>
<evidence type="ECO:0000313" key="11">
    <source>
        <dbReference type="Proteomes" id="UP000032534"/>
    </source>
</evidence>
<dbReference type="GO" id="GO:0006400">
    <property type="term" value="P:tRNA modification"/>
    <property type="evidence" value="ECO:0007669"/>
    <property type="project" value="UniProtKB-UniRule"/>
</dbReference>
<dbReference type="AlphaFoldDB" id="A0A0D7X6T9"/>
<feature type="binding site" evidence="8">
    <location>
        <begin position="34"/>
        <end position="39"/>
    </location>
    <ligand>
        <name>ATP</name>
        <dbReference type="ChEBI" id="CHEBI:30616"/>
    </ligand>
</feature>
<dbReference type="Gene3D" id="3.40.50.620">
    <property type="entry name" value="HUPs"/>
    <property type="match status" value="1"/>
</dbReference>
<keyword evidence="4 8" id="KW-0819">tRNA processing</keyword>
<organism evidence="10 11">
    <name type="scientific">Paenibacillus terrae</name>
    <dbReference type="NCBI Taxonomy" id="159743"/>
    <lineage>
        <taxon>Bacteria</taxon>
        <taxon>Bacillati</taxon>
        <taxon>Bacillota</taxon>
        <taxon>Bacilli</taxon>
        <taxon>Bacillales</taxon>
        <taxon>Paenibacillaceae</taxon>
        <taxon>Paenibacillus</taxon>
    </lineage>
</organism>
<dbReference type="GO" id="GO:0032267">
    <property type="term" value="F:tRNA(Ile)-lysidine synthase activity"/>
    <property type="evidence" value="ECO:0007669"/>
    <property type="project" value="UniProtKB-EC"/>
</dbReference>
<dbReference type="SUPFAM" id="SSF52402">
    <property type="entry name" value="Adenine nucleotide alpha hydrolases-like"/>
    <property type="match status" value="1"/>
</dbReference>
<comment type="subcellular location">
    <subcellularLocation>
        <location evidence="1 8">Cytoplasm</location>
    </subcellularLocation>
</comment>
<evidence type="ECO:0000256" key="3">
    <source>
        <dbReference type="ARBA" id="ARBA00022598"/>
    </source>
</evidence>
<evidence type="ECO:0000259" key="9">
    <source>
        <dbReference type="SMART" id="SM00977"/>
    </source>
</evidence>
<dbReference type="HAMAP" id="MF_01161">
    <property type="entry name" value="tRNA_Ile_lys_synt"/>
    <property type="match status" value="1"/>
</dbReference>
<dbReference type="InterPro" id="IPR011063">
    <property type="entry name" value="TilS/TtcA_N"/>
</dbReference>
<reference evidence="10 11" key="1">
    <citation type="submission" date="2014-11" db="EMBL/GenBank/DDBJ databases">
        <title>Draft Genome Sequences of Paenibacillus polymyxa NRRL B-30509 and Paenibacillus terrae NRRL B-30644, Strains from a Poultry Environment that Produce Tridecaptin A and Paenicidins.</title>
        <authorList>
            <person name="van Belkum M.J."/>
            <person name="Lohans C.T."/>
            <person name="Vederas J.C."/>
        </authorList>
    </citation>
    <scope>NUCLEOTIDE SEQUENCE [LARGE SCALE GENOMIC DNA]</scope>
    <source>
        <strain evidence="10 11">NRRL B-30644</strain>
    </source>
</reference>
<dbReference type="Gene3D" id="3.30.465.60">
    <property type="match status" value="1"/>
</dbReference>
<sequence length="482" mass="54392">MGTTKPTGVVQEVLALARDHSLWSPGDRIVVAVSGGPDSVALLHILHEISVVHMPLQLICAHVHHGFRPEESDAEAEEVRHMARKLEVPFEMIRVDVPAYMKESGKGPQEAARELRYAFLHDTAAKWAAQHIAMAHHGDDQAETVLLHLLRGSGPAGLAGMRLTRKEKNVQLIRPLLRMYKADLIEFCKFHDLSYVTDSSNLSSKYRRNSIRMDVLPFLGQYNEQLTPSLNRLAETMADENDFMEASTLAVYEELVHIDNSRYMFSIVSYRKLSVALQRRLIKLILNYLPSDSENLDFRKIETVRLRLLQERPSTWSLDLGGGAVGVREYDQAVLFDRTQGVMGEWCYGLDVLPISGELELPEAGGILRWRRTSYSDGQNPANEEEACFDADELVLPLTVRSRLPGDTMYVMGLNGRKKVKDIFIDEKIPPSLRPVIPVVCDRSGAILWIPGVRRSVHAAVQKHTSSVIYMSWQRQESPGHR</sequence>
<comment type="similarity">
    <text evidence="8">Belongs to the tRNA(Ile)-lysidine synthase family.</text>
</comment>
<evidence type="ECO:0000256" key="6">
    <source>
        <dbReference type="ARBA" id="ARBA00022840"/>
    </source>
</evidence>
<dbReference type="NCBIfam" id="TIGR02433">
    <property type="entry name" value="lysidine_TilS_C"/>
    <property type="match status" value="1"/>
</dbReference>
<dbReference type="Pfam" id="PF01171">
    <property type="entry name" value="ATP_bind_3"/>
    <property type="match status" value="1"/>
</dbReference>
<comment type="domain">
    <text evidence="8">The N-terminal region contains the highly conserved SGGXDS motif, predicted to be a P-loop motif involved in ATP binding.</text>
</comment>
<evidence type="ECO:0000256" key="1">
    <source>
        <dbReference type="ARBA" id="ARBA00004496"/>
    </source>
</evidence>
<evidence type="ECO:0000256" key="8">
    <source>
        <dbReference type="HAMAP-Rule" id="MF_01161"/>
    </source>
</evidence>
<dbReference type="CDD" id="cd01992">
    <property type="entry name" value="TilS_N"/>
    <property type="match status" value="1"/>
</dbReference>
<dbReference type="InterPro" id="IPR012796">
    <property type="entry name" value="Lysidine-tRNA-synth_C"/>
</dbReference>
<comment type="function">
    <text evidence="8">Ligates lysine onto the cytidine present at position 34 of the AUA codon-specific tRNA(Ile) that contains the anticodon CAU, in an ATP-dependent manner. Cytidine is converted to lysidine, thus changing the amino acid specificity of the tRNA from methionine to isoleucine.</text>
</comment>
<name>A0A0D7X6T9_9BACL</name>
<evidence type="ECO:0000256" key="7">
    <source>
        <dbReference type="ARBA" id="ARBA00048539"/>
    </source>
</evidence>
<dbReference type="EMBL" id="JTHP01000016">
    <property type="protein sequence ID" value="KJD45717.1"/>
    <property type="molecule type" value="Genomic_DNA"/>
</dbReference>
<dbReference type="SUPFAM" id="SSF82829">
    <property type="entry name" value="MesJ substrate recognition domain-like"/>
    <property type="match status" value="1"/>
</dbReference>
<gene>
    <name evidence="8" type="primary">tilS</name>
    <name evidence="10" type="ORF">QD47_10305</name>
</gene>
<protein>
    <recommendedName>
        <fullName evidence="8">tRNA(Ile)-lysidine synthase</fullName>
        <ecNumber evidence="8">6.3.4.19</ecNumber>
    </recommendedName>
    <alternativeName>
        <fullName evidence="8">tRNA(Ile)-2-lysyl-cytidine synthase</fullName>
    </alternativeName>
    <alternativeName>
        <fullName evidence="8">tRNA(Ile)-lysidine synthetase</fullName>
    </alternativeName>
</protein>
<dbReference type="SMART" id="SM00977">
    <property type="entry name" value="TilS_C"/>
    <property type="match status" value="1"/>
</dbReference>
<comment type="caution">
    <text evidence="10">The sequence shown here is derived from an EMBL/GenBank/DDBJ whole genome shotgun (WGS) entry which is preliminary data.</text>
</comment>
<dbReference type="OrthoDB" id="9807403at2"/>
<evidence type="ECO:0000313" key="10">
    <source>
        <dbReference type="EMBL" id="KJD45717.1"/>
    </source>
</evidence>
<evidence type="ECO:0000256" key="4">
    <source>
        <dbReference type="ARBA" id="ARBA00022694"/>
    </source>
</evidence>
<dbReference type="Proteomes" id="UP000032534">
    <property type="component" value="Unassembled WGS sequence"/>
</dbReference>
<dbReference type="SUPFAM" id="SSF56037">
    <property type="entry name" value="PheT/TilS domain"/>
    <property type="match status" value="1"/>
</dbReference>